<evidence type="ECO:0000313" key="3">
    <source>
        <dbReference type="Proteomes" id="UP001642464"/>
    </source>
</evidence>
<evidence type="ECO:0000313" key="2">
    <source>
        <dbReference type="EMBL" id="CAK9014735.1"/>
    </source>
</evidence>
<name>A0ABP0JKE5_9DINO</name>
<dbReference type="EMBL" id="CAXAMM010007580">
    <property type="protein sequence ID" value="CAK9014735.1"/>
    <property type="molecule type" value="Genomic_DNA"/>
</dbReference>
<gene>
    <name evidence="2" type="ORF">SCF082_LOCUS12453</name>
</gene>
<proteinExistence type="predicted"/>
<protein>
    <submittedName>
        <fullName evidence="2">Uncharacterized protein</fullName>
    </submittedName>
</protein>
<reference evidence="2 3" key="1">
    <citation type="submission" date="2024-02" db="EMBL/GenBank/DDBJ databases">
        <authorList>
            <person name="Chen Y."/>
            <person name="Shah S."/>
            <person name="Dougan E. K."/>
            <person name="Thang M."/>
            <person name="Chan C."/>
        </authorList>
    </citation>
    <scope>NUCLEOTIDE SEQUENCE [LARGE SCALE GENOMIC DNA]</scope>
</reference>
<feature type="region of interest" description="Disordered" evidence="1">
    <location>
        <begin position="375"/>
        <end position="397"/>
    </location>
</feature>
<keyword evidence="3" id="KW-1185">Reference proteome</keyword>
<comment type="caution">
    <text evidence="2">The sequence shown here is derived from an EMBL/GenBank/DDBJ whole genome shotgun (WGS) entry which is preliminary data.</text>
</comment>
<organism evidence="2 3">
    <name type="scientific">Durusdinium trenchii</name>
    <dbReference type="NCBI Taxonomy" id="1381693"/>
    <lineage>
        <taxon>Eukaryota</taxon>
        <taxon>Sar</taxon>
        <taxon>Alveolata</taxon>
        <taxon>Dinophyceae</taxon>
        <taxon>Suessiales</taxon>
        <taxon>Symbiodiniaceae</taxon>
        <taxon>Durusdinium</taxon>
    </lineage>
</organism>
<dbReference type="Proteomes" id="UP001642464">
    <property type="component" value="Unassembled WGS sequence"/>
</dbReference>
<accession>A0ABP0JKE5</accession>
<evidence type="ECO:0000256" key="1">
    <source>
        <dbReference type="SAM" id="MobiDB-lite"/>
    </source>
</evidence>
<feature type="compositionally biased region" description="Basic and acidic residues" evidence="1">
    <location>
        <begin position="375"/>
        <end position="385"/>
    </location>
</feature>
<sequence length="616" mass="68115">MPPCRTEEPIEKKDADCEIMLASDCEGDSQASQELLVESDVEEPERDSGCSKRQQMLSPVLGYEVIEARLSKLGYVLAADTFNEAIQARLAALRPLAKTCSERELTILACAVQELAVELGCLQGVGGEEWSHFRMGKETDAFMRGFIGNSFASPVLVAALVSILANWDMLLPESLNCESDLKQAERQRPSAEATQAQKGVGRWVALLTSLLNVSDDTFKNKPIIILNLTGYVEDVGVAVAWFVFRPGKGQPLRGGVKPENLYYQSVGWLSKEPFGHARLEREITEAWIQRKFEHGGHKYACDPPELTQAEIEGIPSATAAMGNLDKVEFEVLERINDKMMIKSDEHKFFSAQTGDIKSEYDNLREQHLDLVGRQAEHQVKAKADEDNSQSQPVPPAAAGVQLESLAKLESDIGVEIKIASEVSNVELIKAKDGSLWLLSSQSKTIGKHVLVGGYGTGQWLPSNECTEPAVPFQVPDGDKTPVQIDETTFGPEGAQGVSTLSIYKLLLRAETEKHVSQHRVSFLKVERKQAVEAGEDGFEVSVSKPMVFKACKDPRDPDKVTCKNVFNKFINQLPDALVTVVRFRFERVGQNFKVQRPYVLTSRALSLEKEKPLKLA</sequence>
<feature type="region of interest" description="Disordered" evidence="1">
    <location>
        <begin position="26"/>
        <end position="50"/>
    </location>
</feature>